<evidence type="ECO:0000313" key="3">
    <source>
        <dbReference type="Proteomes" id="UP001589738"/>
    </source>
</evidence>
<dbReference type="EMBL" id="JBHLUU010000128">
    <property type="protein sequence ID" value="MFC0478265.1"/>
    <property type="molecule type" value="Genomic_DNA"/>
</dbReference>
<protein>
    <submittedName>
        <fullName evidence="2">IucA/IucC family C-terminal-domain containing protein</fullName>
    </submittedName>
</protein>
<organism evidence="2 3">
    <name type="scientific">Robertmurraya beringensis</name>
    <dbReference type="NCBI Taxonomy" id="641660"/>
    <lineage>
        <taxon>Bacteria</taxon>
        <taxon>Bacillati</taxon>
        <taxon>Bacillota</taxon>
        <taxon>Bacilli</taxon>
        <taxon>Bacillales</taxon>
        <taxon>Bacillaceae</taxon>
        <taxon>Robertmurraya</taxon>
    </lineage>
</organism>
<dbReference type="RefSeq" id="WP_377059235.1">
    <property type="nucleotide sequence ID" value="NZ_JBHLUU010000128.1"/>
</dbReference>
<dbReference type="InterPro" id="IPR022770">
    <property type="entry name" value="IucA/IucC-like_C"/>
</dbReference>
<accession>A0ABV6KZ25</accession>
<evidence type="ECO:0000259" key="1">
    <source>
        <dbReference type="Pfam" id="PF06276"/>
    </source>
</evidence>
<keyword evidence="3" id="KW-1185">Reference proteome</keyword>
<sequence>MDKFFSETELSQLKNYRFTLEKVHGESDLSITLNELLQKDQLRTFISRASEHIGSPNVKVTASMFIKRYAFLSAIYLYAMTAFNKRFHIQLEHMHLQTDEQDPLWLPTFYFSKWRISEPTGDRDQWRYEAIADFFSNIVTPIVESVKTESKQSKLVLWENIAIYIFWLYESVLAEHEDEEVCGRAVEDLQFIAQLAPGSLFGHYHENPIKRHFHDKRYIPELGEEVRVRTTCCFFYALTGTPDRCRICPQTCNRPKNALKNGGNS</sequence>
<feature type="domain" description="Aerobactin siderophore biosynthesis IucA/IucC-like C-terminal" evidence="1">
    <location>
        <begin position="63"/>
        <end position="209"/>
    </location>
</feature>
<name>A0ABV6KZ25_9BACI</name>
<reference evidence="2 3" key="1">
    <citation type="submission" date="2024-09" db="EMBL/GenBank/DDBJ databases">
        <authorList>
            <person name="Sun Q."/>
            <person name="Mori K."/>
        </authorList>
    </citation>
    <scope>NUCLEOTIDE SEQUENCE [LARGE SCALE GENOMIC DNA]</scope>
    <source>
        <strain evidence="2 3">CGMCC 1.9126</strain>
    </source>
</reference>
<evidence type="ECO:0000313" key="2">
    <source>
        <dbReference type="EMBL" id="MFC0478265.1"/>
    </source>
</evidence>
<comment type="caution">
    <text evidence="2">The sequence shown here is derived from an EMBL/GenBank/DDBJ whole genome shotgun (WGS) entry which is preliminary data.</text>
</comment>
<dbReference type="Proteomes" id="UP001589738">
    <property type="component" value="Unassembled WGS sequence"/>
</dbReference>
<proteinExistence type="predicted"/>
<gene>
    <name evidence="2" type="ORF">ACFFHF_24050</name>
</gene>
<dbReference type="Pfam" id="PF06276">
    <property type="entry name" value="FhuF"/>
    <property type="match status" value="1"/>
</dbReference>